<evidence type="ECO:0000256" key="10">
    <source>
        <dbReference type="SAM" id="Phobius"/>
    </source>
</evidence>
<evidence type="ECO:0000256" key="2">
    <source>
        <dbReference type="ARBA" id="ARBA00010794"/>
    </source>
</evidence>
<dbReference type="GO" id="GO:0005789">
    <property type="term" value="C:endoplasmic reticulum membrane"/>
    <property type="evidence" value="ECO:0007669"/>
    <property type="project" value="UniProtKB-SubCell"/>
</dbReference>
<evidence type="ECO:0000256" key="8">
    <source>
        <dbReference type="ARBA" id="ARBA00022989"/>
    </source>
</evidence>
<feature type="transmembrane region" description="Helical" evidence="10">
    <location>
        <begin position="54"/>
        <end position="75"/>
    </location>
</feature>
<keyword evidence="7" id="KW-0256">Endoplasmic reticulum</keyword>
<evidence type="ECO:0000256" key="4">
    <source>
        <dbReference type="ARBA" id="ARBA00022679"/>
    </source>
</evidence>
<accession>A0ABD2QFC3</accession>
<keyword evidence="12" id="KW-1185">Reference proteome</keyword>
<feature type="transmembrane region" description="Helical" evidence="10">
    <location>
        <begin position="127"/>
        <end position="146"/>
    </location>
</feature>
<dbReference type="PANTHER" id="PTHR13205">
    <property type="entry name" value="TRANSMEMBRANE PROTEIN 15-RELATED"/>
    <property type="match status" value="1"/>
</dbReference>
<keyword evidence="8 10" id="KW-1133">Transmembrane helix</keyword>
<protein>
    <recommendedName>
        <fullName evidence="3">dolichol kinase</fullName>
        <ecNumber evidence="3">2.7.1.108</ecNumber>
    </recommendedName>
</protein>
<comment type="similarity">
    <text evidence="2">Belongs to the polyprenol kinase family.</text>
</comment>
<feature type="transmembrane region" description="Helical" evidence="10">
    <location>
        <begin position="189"/>
        <end position="209"/>
    </location>
</feature>
<evidence type="ECO:0000256" key="6">
    <source>
        <dbReference type="ARBA" id="ARBA00022777"/>
    </source>
</evidence>
<gene>
    <name evidence="11" type="ORF">Ciccas_003106</name>
</gene>
<keyword evidence="4" id="KW-0808">Transferase</keyword>
<evidence type="ECO:0000256" key="7">
    <source>
        <dbReference type="ARBA" id="ARBA00022824"/>
    </source>
</evidence>
<comment type="subcellular location">
    <subcellularLocation>
        <location evidence="1">Endoplasmic reticulum membrane</location>
        <topology evidence="1">Multi-pass membrane protein</topology>
    </subcellularLocation>
</comment>
<evidence type="ECO:0000256" key="5">
    <source>
        <dbReference type="ARBA" id="ARBA00022692"/>
    </source>
</evidence>
<keyword evidence="5 10" id="KW-0812">Transmembrane</keyword>
<reference evidence="11 12" key="1">
    <citation type="submission" date="2024-11" db="EMBL/GenBank/DDBJ databases">
        <title>Adaptive evolution of stress response genes in parasites aligns with host niche diversity.</title>
        <authorList>
            <person name="Hahn C."/>
            <person name="Resl P."/>
        </authorList>
    </citation>
    <scope>NUCLEOTIDE SEQUENCE [LARGE SCALE GENOMIC DNA]</scope>
    <source>
        <strain evidence="11">EGGRZ-B1_66</strain>
        <tissue evidence="11">Body</tissue>
    </source>
</reference>
<feature type="transmembrane region" description="Helical" evidence="10">
    <location>
        <begin position="20"/>
        <end position="42"/>
    </location>
</feature>
<comment type="caution">
    <text evidence="11">The sequence shown here is derived from an EMBL/GenBank/DDBJ whole genome shotgun (WGS) entry which is preliminary data.</text>
</comment>
<dbReference type="PANTHER" id="PTHR13205:SF15">
    <property type="entry name" value="DOLICHOL KINASE"/>
    <property type="match status" value="1"/>
</dbReference>
<keyword evidence="6" id="KW-0418">Kinase</keyword>
<name>A0ABD2QFC3_9PLAT</name>
<proteinExistence type="inferred from homology"/>
<keyword evidence="9 10" id="KW-0472">Membrane</keyword>
<dbReference type="EC" id="2.7.1.108" evidence="3"/>
<evidence type="ECO:0000256" key="9">
    <source>
        <dbReference type="ARBA" id="ARBA00023136"/>
    </source>
</evidence>
<sequence length="321" mass="36136">MYTDYFPGTFSFGETVIISQLTTLVLFFQIATIPPFLLLVFFLQFQIELTVKRLAIACIPTAYMIFLTCKFQLFISYKLFIDYCNEFYLTAQAFALLSFWSLLVTLSIIVVIISSKSNISLFSLRKAFHFLAFLVFFTGLLVSPVLLSQCSALVLMAFCLVELVRLCNNGQAGAYLNRILNPFRSSLDTGRLLFTPIALLLGMSLPLWWPLHESHLSKLKTAPPRAWSGVLSIAVGDSFAALVGKRWGKTRWPFTHKTLLGSFASFASQAFVWYLICCHTQWNPIKALPAIALGTLLEAYTQQIDNLIIPLVVMSFMPSNQ</sequence>
<dbReference type="Proteomes" id="UP001626550">
    <property type="component" value="Unassembled WGS sequence"/>
</dbReference>
<evidence type="ECO:0000313" key="11">
    <source>
        <dbReference type="EMBL" id="KAL3318235.1"/>
    </source>
</evidence>
<dbReference type="EMBL" id="JBJKFK010000270">
    <property type="protein sequence ID" value="KAL3318235.1"/>
    <property type="molecule type" value="Genomic_DNA"/>
</dbReference>
<evidence type="ECO:0000256" key="3">
    <source>
        <dbReference type="ARBA" id="ARBA00012132"/>
    </source>
</evidence>
<evidence type="ECO:0000256" key="1">
    <source>
        <dbReference type="ARBA" id="ARBA00004477"/>
    </source>
</evidence>
<feature type="transmembrane region" description="Helical" evidence="10">
    <location>
        <begin position="87"/>
        <end position="115"/>
    </location>
</feature>
<dbReference type="GO" id="GO:0004168">
    <property type="term" value="F:dolichol kinase activity"/>
    <property type="evidence" value="ECO:0007669"/>
    <property type="project" value="UniProtKB-EC"/>
</dbReference>
<dbReference type="InterPro" id="IPR032974">
    <property type="entry name" value="Polypren_kinase"/>
</dbReference>
<organism evidence="11 12">
    <name type="scientific">Cichlidogyrus casuarinus</name>
    <dbReference type="NCBI Taxonomy" id="1844966"/>
    <lineage>
        <taxon>Eukaryota</taxon>
        <taxon>Metazoa</taxon>
        <taxon>Spiralia</taxon>
        <taxon>Lophotrochozoa</taxon>
        <taxon>Platyhelminthes</taxon>
        <taxon>Monogenea</taxon>
        <taxon>Monopisthocotylea</taxon>
        <taxon>Dactylogyridea</taxon>
        <taxon>Ancyrocephalidae</taxon>
        <taxon>Cichlidogyrus</taxon>
    </lineage>
</organism>
<dbReference type="AlphaFoldDB" id="A0ABD2QFC3"/>
<evidence type="ECO:0000313" key="12">
    <source>
        <dbReference type="Proteomes" id="UP001626550"/>
    </source>
</evidence>